<dbReference type="AlphaFoldDB" id="A0A6J7PAW6"/>
<evidence type="ECO:0000313" key="1">
    <source>
        <dbReference type="EMBL" id="CAB5000539.1"/>
    </source>
</evidence>
<organism evidence="1">
    <name type="scientific">freshwater metagenome</name>
    <dbReference type="NCBI Taxonomy" id="449393"/>
    <lineage>
        <taxon>unclassified sequences</taxon>
        <taxon>metagenomes</taxon>
        <taxon>ecological metagenomes</taxon>
    </lineage>
</organism>
<name>A0A6J7PAW6_9ZZZZ</name>
<accession>A0A6J7PAW6</accession>
<proteinExistence type="predicted"/>
<dbReference type="EMBL" id="CAFBOG010000301">
    <property type="protein sequence ID" value="CAB5000539.1"/>
    <property type="molecule type" value="Genomic_DNA"/>
</dbReference>
<gene>
    <name evidence="1" type="ORF">UFOPK3914_02114</name>
</gene>
<reference evidence="1" key="1">
    <citation type="submission" date="2020-05" db="EMBL/GenBank/DDBJ databases">
        <authorList>
            <person name="Chiriac C."/>
            <person name="Salcher M."/>
            <person name="Ghai R."/>
            <person name="Kavagutti S V."/>
        </authorList>
    </citation>
    <scope>NUCLEOTIDE SEQUENCE</scope>
</reference>
<sequence length="63" mass="6678">MDGRDYGDFTLVDGRESCVAASVCSEQCVKALGVLHLFDINTCIPATALGTQNKRTDLLVSTG</sequence>
<protein>
    <submittedName>
        <fullName evidence="1">Unannotated protein</fullName>
    </submittedName>
</protein>